<dbReference type="RefSeq" id="WP_219779133.1">
    <property type="nucleotide sequence ID" value="NZ_JAHXPT010000005.1"/>
</dbReference>
<evidence type="ECO:0000313" key="3">
    <source>
        <dbReference type="EMBL" id="MBW6410074.1"/>
    </source>
</evidence>
<dbReference type="PANTHER" id="PTHR30024:SF46">
    <property type="entry name" value="ABC TRANSPORTER, SUBSTRATE-BINDING LIPOPROTEIN"/>
    <property type="match status" value="1"/>
</dbReference>
<evidence type="ECO:0000256" key="1">
    <source>
        <dbReference type="SAM" id="SignalP"/>
    </source>
</evidence>
<keyword evidence="4" id="KW-1185">Reference proteome</keyword>
<feature type="domain" description="SsuA/THI5-like" evidence="2">
    <location>
        <begin position="57"/>
        <end position="255"/>
    </location>
</feature>
<dbReference type="Gene3D" id="3.40.190.10">
    <property type="entry name" value="Periplasmic binding protein-like II"/>
    <property type="match status" value="2"/>
</dbReference>
<evidence type="ECO:0000313" key="4">
    <source>
        <dbReference type="Proteomes" id="UP001519921"/>
    </source>
</evidence>
<dbReference type="SUPFAM" id="SSF53850">
    <property type="entry name" value="Periplasmic binding protein-like II"/>
    <property type="match status" value="1"/>
</dbReference>
<dbReference type="InterPro" id="IPR015168">
    <property type="entry name" value="SsuA/THI5"/>
</dbReference>
<feature type="chain" id="PRO_5046072356" evidence="1">
    <location>
        <begin position="23"/>
        <end position="324"/>
    </location>
</feature>
<evidence type="ECO:0000259" key="2">
    <source>
        <dbReference type="Pfam" id="PF09084"/>
    </source>
</evidence>
<dbReference type="EMBL" id="JAHXPT010000005">
    <property type="protein sequence ID" value="MBW6410074.1"/>
    <property type="molecule type" value="Genomic_DNA"/>
</dbReference>
<feature type="signal peptide" evidence="1">
    <location>
        <begin position="1"/>
        <end position="22"/>
    </location>
</feature>
<keyword evidence="1" id="KW-0732">Signal</keyword>
<accession>A0ABS7ANE5</accession>
<proteinExistence type="predicted"/>
<comment type="caution">
    <text evidence="3">The sequence shown here is derived from an EMBL/GenBank/DDBJ whole genome shotgun (WGS) entry which is preliminary data.</text>
</comment>
<dbReference type="PROSITE" id="PS51257">
    <property type="entry name" value="PROKAR_LIPOPROTEIN"/>
    <property type="match status" value="1"/>
</dbReference>
<dbReference type="Proteomes" id="UP001519921">
    <property type="component" value="Unassembled WGS sequence"/>
</dbReference>
<protein>
    <submittedName>
        <fullName evidence="3">ABC transporter substrate-binding protein</fullName>
    </submittedName>
</protein>
<organism evidence="3 4">
    <name type="scientific">Clostridium weizhouense</name>
    <dbReference type="NCBI Taxonomy" id="2859781"/>
    <lineage>
        <taxon>Bacteria</taxon>
        <taxon>Bacillati</taxon>
        <taxon>Bacillota</taxon>
        <taxon>Clostridia</taxon>
        <taxon>Eubacteriales</taxon>
        <taxon>Clostridiaceae</taxon>
        <taxon>Clostridium</taxon>
    </lineage>
</organism>
<dbReference type="InterPro" id="IPR027024">
    <property type="entry name" value="UCP027386_ABC_sbc_TM0202"/>
</dbReference>
<dbReference type="Pfam" id="PF09084">
    <property type="entry name" value="NMT1"/>
    <property type="match status" value="1"/>
</dbReference>
<dbReference type="PIRSF" id="PIRSF027386">
    <property type="entry name" value="UCP027386_ABC_sbc_TM0202"/>
    <property type="match status" value="1"/>
</dbReference>
<reference evidence="3 4" key="1">
    <citation type="submission" date="2021-07" db="EMBL/GenBank/DDBJ databases">
        <title>Clostridium weizhouense sp. nov., an anaerobic bacterium isolated from activated sludge of Petroleum wastewater.</title>
        <authorList>
            <person name="Li Q."/>
        </authorList>
    </citation>
    <scope>NUCLEOTIDE SEQUENCE [LARGE SCALE GENOMIC DNA]</scope>
    <source>
        <strain evidence="3 4">YB-6</strain>
    </source>
</reference>
<sequence>MKKISIFLVLLLSIFMFTGCTGSSMTDDTKEVNFIVPDGLPAISIAKIIKERPEIKKGYNVKYNIEKTTDNVVTSVMKGEADIAIVPSNLAATSFNKNGDYVIAGTVGWGSFFLVSTESNQTVESLKGKELYNIGKGLTPDIITKSVLKNKGIDIDKDINFSYVGGVTELAPIILSDKAKYVVLPEPALSNVSSKKENLNVILNLNEEWKKENNIEYGFPQSTIIIKKELVKKDKKFVDNILKEIENSTIWAYEDREGLGTYCEEIGISAKKPIIISAMDKSNIKYVNIKDSLKEYQTYFNKLYEFDSNTVGGKVPDEGIYMEK</sequence>
<name>A0ABS7ANE5_9CLOT</name>
<dbReference type="PANTHER" id="PTHR30024">
    <property type="entry name" value="ALIPHATIC SULFONATES-BINDING PROTEIN-RELATED"/>
    <property type="match status" value="1"/>
</dbReference>
<gene>
    <name evidence="3" type="ORF">KYD98_08210</name>
</gene>